<dbReference type="AlphaFoldDB" id="A0AAV9RCC3"/>
<feature type="non-terminal residue" evidence="2">
    <location>
        <position position="1"/>
    </location>
</feature>
<organism evidence="2 3">
    <name type="scientific">Crenichthys baileyi</name>
    <name type="common">White River springfish</name>
    <dbReference type="NCBI Taxonomy" id="28760"/>
    <lineage>
        <taxon>Eukaryota</taxon>
        <taxon>Metazoa</taxon>
        <taxon>Chordata</taxon>
        <taxon>Craniata</taxon>
        <taxon>Vertebrata</taxon>
        <taxon>Euteleostomi</taxon>
        <taxon>Actinopterygii</taxon>
        <taxon>Neopterygii</taxon>
        <taxon>Teleostei</taxon>
        <taxon>Neoteleostei</taxon>
        <taxon>Acanthomorphata</taxon>
        <taxon>Ovalentaria</taxon>
        <taxon>Atherinomorphae</taxon>
        <taxon>Cyprinodontiformes</taxon>
        <taxon>Goodeidae</taxon>
        <taxon>Crenichthys</taxon>
    </lineage>
</organism>
<protein>
    <submittedName>
        <fullName evidence="2">Uncharacterized protein</fullName>
    </submittedName>
</protein>
<keyword evidence="3" id="KW-1185">Reference proteome</keyword>
<gene>
    <name evidence="2" type="ORF">CRENBAI_023708</name>
</gene>
<sequence length="123" mass="12997">WRGVPASGGKELGCRPSTLPHGTPSQAGLPGPPPKQSHISINTVHCLAKTPSLEPGAPPIDGPGTKAGDRDPRKSKRSRESRKASPSSRYPPDPNPNPSLYPDQKVRSLSRPQTPDGKQQTGV</sequence>
<evidence type="ECO:0000313" key="3">
    <source>
        <dbReference type="Proteomes" id="UP001311232"/>
    </source>
</evidence>
<feature type="compositionally biased region" description="Polar residues" evidence="1">
    <location>
        <begin position="110"/>
        <end position="123"/>
    </location>
</feature>
<name>A0AAV9RCC3_9TELE</name>
<proteinExistence type="predicted"/>
<accession>A0AAV9RCC3</accession>
<evidence type="ECO:0000313" key="2">
    <source>
        <dbReference type="EMBL" id="KAK5606315.1"/>
    </source>
</evidence>
<dbReference type="Proteomes" id="UP001311232">
    <property type="component" value="Unassembled WGS sequence"/>
</dbReference>
<dbReference type="EMBL" id="JAHHUM010002088">
    <property type="protein sequence ID" value="KAK5606315.1"/>
    <property type="molecule type" value="Genomic_DNA"/>
</dbReference>
<comment type="caution">
    <text evidence="2">The sequence shown here is derived from an EMBL/GenBank/DDBJ whole genome shotgun (WGS) entry which is preliminary data.</text>
</comment>
<feature type="compositionally biased region" description="Pro residues" evidence="1">
    <location>
        <begin position="89"/>
        <end position="99"/>
    </location>
</feature>
<evidence type="ECO:0000256" key="1">
    <source>
        <dbReference type="SAM" id="MobiDB-lite"/>
    </source>
</evidence>
<feature type="region of interest" description="Disordered" evidence="1">
    <location>
        <begin position="1"/>
        <end position="123"/>
    </location>
</feature>
<reference evidence="2 3" key="1">
    <citation type="submission" date="2021-06" db="EMBL/GenBank/DDBJ databases">
        <authorList>
            <person name="Palmer J.M."/>
        </authorList>
    </citation>
    <scope>NUCLEOTIDE SEQUENCE [LARGE SCALE GENOMIC DNA]</scope>
    <source>
        <strain evidence="2 3">MEX-2019</strain>
        <tissue evidence="2">Muscle</tissue>
    </source>
</reference>